<sequence>MLTAPTTQDKRNPQALWRGPAAPQVHFYWTLIHAVTPVVPIFEGASKLVKAMALAPEDTEPYPMSYITANEMKSALHWFSCWSHSQRERFLQDLVAKAVPGKICLLLEGLGRLGMDDQSPNIFQCQLRLWDQWFANWTEDERNEFLRRLEECDPNFVARFYKEVAGTAGKD</sequence>
<dbReference type="Proteomes" id="UP001066276">
    <property type="component" value="Chromosome 6"/>
</dbReference>
<name>A0AAV7QCR8_PLEWA</name>
<protein>
    <submittedName>
        <fullName evidence="1">Uncharacterized protein</fullName>
    </submittedName>
</protein>
<evidence type="ECO:0000313" key="2">
    <source>
        <dbReference type="Proteomes" id="UP001066276"/>
    </source>
</evidence>
<organism evidence="1 2">
    <name type="scientific">Pleurodeles waltl</name>
    <name type="common">Iberian ribbed newt</name>
    <dbReference type="NCBI Taxonomy" id="8319"/>
    <lineage>
        <taxon>Eukaryota</taxon>
        <taxon>Metazoa</taxon>
        <taxon>Chordata</taxon>
        <taxon>Craniata</taxon>
        <taxon>Vertebrata</taxon>
        <taxon>Euteleostomi</taxon>
        <taxon>Amphibia</taxon>
        <taxon>Batrachia</taxon>
        <taxon>Caudata</taxon>
        <taxon>Salamandroidea</taxon>
        <taxon>Salamandridae</taxon>
        <taxon>Pleurodelinae</taxon>
        <taxon>Pleurodeles</taxon>
    </lineage>
</organism>
<dbReference type="AlphaFoldDB" id="A0AAV7QCR8"/>
<dbReference type="PANTHER" id="PTHR16260">
    <property type="entry name" value="SIMILAR TO 1700123O20RIK PROTEIN"/>
    <property type="match status" value="1"/>
</dbReference>
<dbReference type="InterPro" id="IPR028019">
    <property type="entry name" value="DUF4508"/>
</dbReference>
<accession>A0AAV7QCR8</accession>
<keyword evidence="2" id="KW-1185">Reference proteome</keyword>
<comment type="caution">
    <text evidence="1">The sequence shown here is derived from an EMBL/GenBank/DDBJ whole genome shotgun (WGS) entry which is preliminary data.</text>
</comment>
<gene>
    <name evidence="1" type="ORF">NDU88_003674</name>
</gene>
<dbReference type="EMBL" id="JANPWB010000010">
    <property type="protein sequence ID" value="KAJ1137261.1"/>
    <property type="molecule type" value="Genomic_DNA"/>
</dbReference>
<reference evidence="1" key="1">
    <citation type="journal article" date="2022" name="bioRxiv">
        <title>Sequencing and chromosome-scale assembly of the giantPleurodeles waltlgenome.</title>
        <authorList>
            <person name="Brown T."/>
            <person name="Elewa A."/>
            <person name="Iarovenko S."/>
            <person name="Subramanian E."/>
            <person name="Araus A.J."/>
            <person name="Petzold A."/>
            <person name="Susuki M."/>
            <person name="Suzuki K.-i.T."/>
            <person name="Hayashi T."/>
            <person name="Toyoda A."/>
            <person name="Oliveira C."/>
            <person name="Osipova E."/>
            <person name="Leigh N.D."/>
            <person name="Simon A."/>
            <person name="Yun M.H."/>
        </authorList>
    </citation>
    <scope>NUCLEOTIDE SEQUENCE</scope>
    <source>
        <strain evidence="1">20211129_DDA</strain>
        <tissue evidence="1">Liver</tissue>
    </source>
</reference>
<evidence type="ECO:0000313" key="1">
    <source>
        <dbReference type="EMBL" id="KAJ1137261.1"/>
    </source>
</evidence>
<dbReference type="PANTHER" id="PTHR16260:SF3">
    <property type="entry name" value="CHROMOSOME 14 OPEN READING FRAME 119-LIKE-RELATED"/>
    <property type="match status" value="1"/>
</dbReference>
<dbReference type="Pfam" id="PF14969">
    <property type="entry name" value="DUF4508"/>
    <property type="match status" value="1"/>
</dbReference>
<proteinExistence type="predicted"/>